<dbReference type="RefSeq" id="WP_067557431.1">
    <property type="nucleotide sequence ID" value="NZ_CP011391.1"/>
</dbReference>
<proteinExistence type="predicted"/>
<feature type="region of interest" description="Disordered" evidence="1">
    <location>
        <begin position="37"/>
        <end position="321"/>
    </location>
</feature>
<feature type="compositionally biased region" description="Acidic residues" evidence="1">
    <location>
        <begin position="140"/>
        <end position="150"/>
    </location>
</feature>
<reference evidence="2 3" key="1">
    <citation type="journal article" date="2016" name="Gut Pathog.">
        <title>Whole genome sequencing of "Faecalibaculum rodentium" ALO17, isolated from C57BL/6J laboratory mouse feces.</title>
        <authorList>
            <person name="Lim S."/>
            <person name="Chang D.H."/>
            <person name="Ahn S."/>
            <person name="Kim B.C."/>
        </authorList>
    </citation>
    <scope>NUCLEOTIDE SEQUENCE [LARGE SCALE GENOMIC DNA]</scope>
    <source>
        <strain evidence="2 3">Alo17</strain>
    </source>
</reference>
<dbReference type="EMBL" id="CP011391">
    <property type="protein sequence ID" value="AMK54686.1"/>
    <property type="molecule type" value="Genomic_DNA"/>
</dbReference>
<sequence>MTEHIQPPVDAGTICEICTMKDPGILTQPSRRVWIRTPEGLLRQMEASDSRIPENSKPDGSSQKEDLNPGAGPETETDMDQDAGIGSGGERELPEPVAAAEETAETQGVGEHDSQPGSGESGYQTAADGTHPEISPGLTEDPDSSDDPATDTESKDGEDKTDPDAADKIVDSAGQGCADPAPGASDDSQPECPGEKPADKDPDKKPAGSVQEKPTGCIQTPALLFPSAKPSELPKTEESGSGESRAPEGSAPVSGTVTGTGLQDPAVSASGSMEEKLRPILTAPTPVPEPIPAGAGETLIQPGTPGTDLTQPASASQIETGVDITVQTGLVIAREKNRERQGPEQSAESLKAESSGHLVKSGGLLFDWDQEEGLRILETRTPPVRFSVQETADTVQLRLPPEQSILSAQVDGEPIPVQKDEQGNTLLEVPRGRTVREVRALTSTGTLLEHQIGSSQSMNWFSLWPILLAPVLWLKRRHHG</sequence>
<dbReference type="GeneID" id="78478241"/>
<evidence type="ECO:0000313" key="2">
    <source>
        <dbReference type="EMBL" id="AMK54686.1"/>
    </source>
</evidence>
<feature type="compositionally biased region" description="Low complexity" evidence="1">
    <location>
        <begin position="95"/>
        <end position="109"/>
    </location>
</feature>
<feature type="compositionally biased region" description="Polar residues" evidence="1">
    <location>
        <begin position="115"/>
        <end position="124"/>
    </location>
</feature>
<dbReference type="AlphaFoldDB" id="A0A140DVK9"/>
<keyword evidence="3" id="KW-1185">Reference proteome</keyword>
<name>A0A140DVK9_9FIRM</name>
<gene>
    <name evidence="2" type="ORF">AALO17_15520</name>
</gene>
<feature type="compositionally biased region" description="Basic and acidic residues" evidence="1">
    <location>
        <begin position="193"/>
        <end position="206"/>
    </location>
</feature>
<accession>A0A140DVK9</accession>
<feature type="compositionally biased region" description="Basic and acidic residues" evidence="1">
    <location>
        <begin position="46"/>
        <end position="67"/>
    </location>
</feature>
<dbReference type="KEGG" id="fro:AALO17_15520"/>
<feature type="compositionally biased region" description="Polar residues" evidence="1">
    <location>
        <begin position="307"/>
        <end position="319"/>
    </location>
</feature>
<evidence type="ECO:0000256" key="1">
    <source>
        <dbReference type="SAM" id="MobiDB-lite"/>
    </source>
</evidence>
<protein>
    <submittedName>
        <fullName evidence="2">Uncharacterized protein</fullName>
    </submittedName>
</protein>
<dbReference type="Proteomes" id="UP000069771">
    <property type="component" value="Chromosome"/>
</dbReference>
<organism evidence="2 3">
    <name type="scientific">Faecalibaculum rodentium</name>
    <dbReference type="NCBI Taxonomy" id="1702221"/>
    <lineage>
        <taxon>Bacteria</taxon>
        <taxon>Bacillati</taxon>
        <taxon>Bacillota</taxon>
        <taxon>Erysipelotrichia</taxon>
        <taxon>Erysipelotrichales</taxon>
        <taxon>Erysipelotrichaceae</taxon>
        <taxon>Faecalibaculum</taxon>
    </lineage>
</organism>
<feature type="compositionally biased region" description="Basic and acidic residues" evidence="1">
    <location>
        <begin position="152"/>
        <end position="170"/>
    </location>
</feature>
<feature type="compositionally biased region" description="Basic and acidic residues" evidence="1">
    <location>
        <begin position="333"/>
        <end position="342"/>
    </location>
</feature>
<evidence type="ECO:0000313" key="3">
    <source>
        <dbReference type="Proteomes" id="UP000069771"/>
    </source>
</evidence>
<feature type="region of interest" description="Disordered" evidence="1">
    <location>
        <begin position="333"/>
        <end position="355"/>
    </location>
</feature>
<dbReference type="STRING" id="1702221.AALO17_15520"/>